<reference evidence="1 2" key="1">
    <citation type="journal article" date="2014" name="Genome Announc.">
        <title>Draft Genome Sequence of the Haloacid-Degrading Burkholderia caribensis Strain MBA4.</title>
        <authorList>
            <person name="Pan Y."/>
            <person name="Kong K.F."/>
            <person name="Tsang J.S."/>
        </authorList>
    </citation>
    <scope>NUCLEOTIDE SEQUENCE [LARGE SCALE GENOMIC DNA]</scope>
    <source>
        <strain evidence="1 2">MBA4</strain>
    </source>
</reference>
<organism evidence="1 2">
    <name type="scientific">Paraburkholderia caribensis MBA4</name>
    <dbReference type="NCBI Taxonomy" id="1323664"/>
    <lineage>
        <taxon>Bacteria</taxon>
        <taxon>Pseudomonadati</taxon>
        <taxon>Pseudomonadota</taxon>
        <taxon>Betaproteobacteria</taxon>
        <taxon>Burkholderiales</taxon>
        <taxon>Burkholderiaceae</taxon>
        <taxon>Paraburkholderia</taxon>
    </lineage>
</organism>
<name>A0A0P0R8P8_9BURK</name>
<gene>
    <name evidence="1" type="ORF">K788_0008408</name>
</gene>
<dbReference type="KEGG" id="bcai:K788_0008408"/>
<dbReference type="AlphaFoldDB" id="A0A0P0R8P8"/>
<protein>
    <submittedName>
        <fullName evidence="1">Uncharacterized protein</fullName>
    </submittedName>
</protein>
<evidence type="ECO:0000313" key="1">
    <source>
        <dbReference type="EMBL" id="ALL64276.1"/>
    </source>
</evidence>
<accession>A0A0P0R8P8</accession>
<evidence type="ECO:0000313" key="2">
    <source>
        <dbReference type="Proteomes" id="UP000019146"/>
    </source>
</evidence>
<dbReference type="Proteomes" id="UP000019146">
    <property type="component" value="Chromosome 1"/>
</dbReference>
<dbReference type="EMBL" id="CP012746">
    <property type="protein sequence ID" value="ALL64276.1"/>
    <property type="molecule type" value="Genomic_DNA"/>
</dbReference>
<sequence length="53" mass="5955">MMIIRFVIGLFVVIVMSLHGKRVRHETHPAALRAHRMRRAATARNQCGVAGFA</sequence>
<proteinExistence type="predicted"/>